<dbReference type="InterPro" id="IPR038078">
    <property type="entry name" value="PhoU-like_sf"/>
</dbReference>
<keyword evidence="1 2" id="KW-0592">Phosphate transport</keyword>
<dbReference type="SUPFAM" id="SSF109755">
    <property type="entry name" value="PhoU-like"/>
    <property type="match status" value="1"/>
</dbReference>
<accession>A0ABP8K7T7</accession>
<dbReference type="PANTHER" id="PTHR42930:SF3">
    <property type="entry name" value="PHOSPHATE-SPECIFIC TRANSPORT SYSTEM ACCESSORY PROTEIN PHOU"/>
    <property type="match status" value="1"/>
</dbReference>
<reference evidence="5" key="1">
    <citation type="journal article" date="2019" name="Int. J. Syst. Evol. Microbiol.">
        <title>The Global Catalogue of Microorganisms (GCM) 10K type strain sequencing project: providing services to taxonomists for standard genome sequencing and annotation.</title>
        <authorList>
            <consortium name="The Broad Institute Genomics Platform"/>
            <consortium name="The Broad Institute Genome Sequencing Center for Infectious Disease"/>
            <person name="Wu L."/>
            <person name="Ma J."/>
        </authorList>
    </citation>
    <scope>NUCLEOTIDE SEQUENCE [LARGE SCALE GENOMIC DNA]</scope>
    <source>
        <strain evidence="5">JCM 17738</strain>
    </source>
</reference>
<evidence type="ECO:0000259" key="3">
    <source>
        <dbReference type="Pfam" id="PF01895"/>
    </source>
</evidence>
<dbReference type="InterPro" id="IPR026022">
    <property type="entry name" value="PhoU_dom"/>
</dbReference>
<comment type="function">
    <text evidence="2">Plays a role in the regulation of phosphate uptake.</text>
</comment>
<dbReference type="InterPro" id="IPR028366">
    <property type="entry name" value="PhoU"/>
</dbReference>
<dbReference type="NCBIfam" id="TIGR02135">
    <property type="entry name" value="phoU_full"/>
    <property type="match status" value="1"/>
</dbReference>
<organism evidence="4 5">
    <name type="scientific">Ornithinibacter aureus</name>
    <dbReference type="NCBI Taxonomy" id="622664"/>
    <lineage>
        <taxon>Bacteria</taxon>
        <taxon>Bacillati</taxon>
        <taxon>Actinomycetota</taxon>
        <taxon>Actinomycetes</taxon>
        <taxon>Micrococcales</taxon>
        <taxon>Intrasporangiaceae</taxon>
        <taxon>Ornithinibacter</taxon>
    </lineage>
</organism>
<dbReference type="Gene3D" id="1.20.58.220">
    <property type="entry name" value="Phosphate transport system protein phou homolog 2, domain 2"/>
    <property type="match status" value="1"/>
</dbReference>
<comment type="similarity">
    <text evidence="2">Belongs to the PhoU family.</text>
</comment>
<comment type="caution">
    <text evidence="4">The sequence shown here is derived from an EMBL/GenBank/DDBJ whole genome shotgun (WGS) entry which is preliminary data.</text>
</comment>
<name>A0ABP8K7T7_9MICO</name>
<dbReference type="Pfam" id="PF01895">
    <property type="entry name" value="PhoU"/>
    <property type="match status" value="2"/>
</dbReference>
<feature type="domain" description="PhoU" evidence="3">
    <location>
        <begin position="16"/>
        <end position="103"/>
    </location>
</feature>
<sequence length="231" mass="25392">MRKAFHEELDRVAETLVEMTHLASSAMNRATTALLDADIHLADSVIAADAEIDALRADLDLLSFDLLARQQPVATDLRVIVTSMRMSSDLERMGDLARHVAKVARLRYPASAVPAELRSTILQMGHVAERIVEKAGSVIAARDLEAAQQIERDDDAMDDLHRELFARVTDPSWRHGTEAAIDITLVGRYYERFADHAVSVGHRVIWLVTGEFDPASEGSHEDAEDGATVGA</sequence>
<dbReference type="PANTHER" id="PTHR42930">
    <property type="entry name" value="PHOSPHATE-SPECIFIC TRANSPORT SYSTEM ACCESSORY PROTEIN PHOU"/>
    <property type="match status" value="1"/>
</dbReference>
<dbReference type="Proteomes" id="UP001500390">
    <property type="component" value="Unassembled WGS sequence"/>
</dbReference>
<comment type="subunit">
    <text evidence="2">Homodimer.</text>
</comment>
<keyword evidence="2" id="KW-0813">Transport</keyword>
<feature type="domain" description="PhoU" evidence="3">
    <location>
        <begin position="121"/>
        <end position="203"/>
    </location>
</feature>
<dbReference type="PIRSF" id="PIRSF003107">
    <property type="entry name" value="PhoU"/>
    <property type="match status" value="1"/>
</dbReference>
<keyword evidence="2" id="KW-0963">Cytoplasm</keyword>
<comment type="subcellular location">
    <subcellularLocation>
        <location evidence="2">Cytoplasm</location>
    </subcellularLocation>
</comment>
<dbReference type="RefSeq" id="WP_159902982.1">
    <property type="nucleotide sequence ID" value="NZ_BAABFX010000042.1"/>
</dbReference>
<proteinExistence type="inferred from homology"/>
<gene>
    <name evidence="4" type="primary">phoU</name>
    <name evidence="4" type="ORF">GCM10023153_29910</name>
</gene>
<evidence type="ECO:0000313" key="5">
    <source>
        <dbReference type="Proteomes" id="UP001500390"/>
    </source>
</evidence>
<evidence type="ECO:0000256" key="2">
    <source>
        <dbReference type="PIRNR" id="PIRNR003107"/>
    </source>
</evidence>
<evidence type="ECO:0000313" key="4">
    <source>
        <dbReference type="EMBL" id="GAA4401510.1"/>
    </source>
</evidence>
<dbReference type="EMBL" id="BAABFX010000042">
    <property type="protein sequence ID" value="GAA4401510.1"/>
    <property type="molecule type" value="Genomic_DNA"/>
</dbReference>
<keyword evidence="5" id="KW-1185">Reference proteome</keyword>
<evidence type="ECO:0000256" key="1">
    <source>
        <dbReference type="ARBA" id="ARBA00022592"/>
    </source>
</evidence>
<protein>
    <recommendedName>
        <fullName evidence="2">Phosphate-specific transport system accessory protein PhoU</fullName>
    </recommendedName>
</protein>